<keyword evidence="3" id="KW-1185">Reference proteome</keyword>
<name>A0ABP7RRB7_9BACT</name>
<keyword evidence="1" id="KW-1133">Transmembrane helix</keyword>
<sequence>METFLLVNRWVHIGAGFLGFFVAPVALYVRKGGPAHRLWGRVFFWAMMVAGTTAIVSAAYQGLTFLLLTGIFSLYLAWFGYRSLYHKQLGRGEARPAVADWLGVGLGTLVFAGTVAYGLLHFSRNPVPVVFGAIGLMTTTRQIRGFLRTGPWPAGQWLMNHISGFVGSYIAAVSAFSATSLTFIPFPLNFLWPTLLIVPGMIWVQRRYQARFARGHRPAEVVEVRIQPEASGVRT</sequence>
<feature type="transmembrane region" description="Helical" evidence="1">
    <location>
        <begin position="97"/>
        <end position="120"/>
    </location>
</feature>
<accession>A0ABP7RRB7</accession>
<evidence type="ECO:0000256" key="1">
    <source>
        <dbReference type="SAM" id="Phobius"/>
    </source>
</evidence>
<feature type="transmembrane region" description="Helical" evidence="1">
    <location>
        <begin position="12"/>
        <end position="30"/>
    </location>
</feature>
<keyword evidence="1" id="KW-0472">Membrane</keyword>
<protein>
    <submittedName>
        <fullName evidence="2">DUF2306 domain-containing protein</fullName>
    </submittedName>
</protein>
<evidence type="ECO:0000313" key="3">
    <source>
        <dbReference type="Proteomes" id="UP001500567"/>
    </source>
</evidence>
<dbReference type="Proteomes" id="UP001500567">
    <property type="component" value="Unassembled WGS sequence"/>
</dbReference>
<feature type="transmembrane region" description="Helical" evidence="1">
    <location>
        <begin position="190"/>
        <end position="208"/>
    </location>
</feature>
<evidence type="ECO:0000313" key="2">
    <source>
        <dbReference type="EMBL" id="GAA4000975.1"/>
    </source>
</evidence>
<proteinExistence type="predicted"/>
<feature type="transmembrane region" description="Helical" evidence="1">
    <location>
        <begin position="66"/>
        <end position="85"/>
    </location>
</feature>
<gene>
    <name evidence="2" type="ORF">GCM10022408_10180</name>
</gene>
<keyword evidence="1" id="KW-0812">Transmembrane</keyword>
<organism evidence="2 3">
    <name type="scientific">Hymenobacter fastidiosus</name>
    <dbReference type="NCBI Taxonomy" id="486264"/>
    <lineage>
        <taxon>Bacteria</taxon>
        <taxon>Pseudomonadati</taxon>
        <taxon>Bacteroidota</taxon>
        <taxon>Cytophagia</taxon>
        <taxon>Cytophagales</taxon>
        <taxon>Hymenobacteraceae</taxon>
        <taxon>Hymenobacter</taxon>
    </lineage>
</organism>
<comment type="caution">
    <text evidence="2">The sequence shown here is derived from an EMBL/GenBank/DDBJ whole genome shotgun (WGS) entry which is preliminary data.</text>
</comment>
<dbReference type="EMBL" id="BAABDJ010000007">
    <property type="protein sequence ID" value="GAA4000975.1"/>
    <property type="molecule type" value="Genomic_DNA"/>
</dbReference>
<dbReference type="RefSeq" id="WP_345071432.1">
    <property type="nucleotide sequence ID" value="NZ_BAABDJ010000007.1"/>
</dbReference>
<feature type="transmembrane region" description="Helical" evidence="1">
    <location>
        <begin position="42"/>
        <end position="60"/>
    </location>
</feature>
<reference evidence="3" key="1">
    <citation type="journal article" date="2019" name="Int. J. Syst. Evol. Microbiol.">
        <title>The Global Catalogue of Microorganisms (GCM) 10K type strain sequencing project: providing services to taxonomists for standard genome sequencing and annotation.</title>
        <authorList>
            <consortium name="The Broad Institute Genomics Platform"/>
            <consortium name="The Broad Institute Genome Sequencing Center for Infectious Disease"/>
            <person name="Wu L."/>
            <person name="Ma J."/>
        </authorList>
    </citation>
    <scope>NUCLEOTIDE SEQUENCE [LARGE SCALE GENOMIC DNA]</scope>
    <source>
        <strain evidence="3">JCM 17224</strain>
    </source>
</reference>